<evidence type="ECO:0000313" key="4">
    <source>
        <dbReference type="Proteomes" id="UP000247586"/>
    </source>
</evidence>
<keyword evidence="4" id="KW-1185">Reference proteome</keyword>
<dbReference type="GO" id="GO:0016887">
    <property type="term" value="F:ATP hydrolysis activity"/>
    <property type="evidence" value="ECO:0007669"/>
    <property type="project" value="InterPro"/>
</dbReference>
<dbReference type="Gene3D" id="3.40.50.300">
    <property type="entry name" value="P-loop containing nucleotide triphosphate hydrolases"/>
    <property type="match status" value="1"/>
</dbReference>
<proteinExistence type="inferred from homology"/>
<feature type="domain" description="Bacterial type II secretion system protein E" evidence="2">
    <location>
        <begin position="241"/>
        <end position="430"/>
    </location>
</feature>
<dbReference type="InterPro" id="IPR050921">
    <property type="entry name" value="T4SS_GSP_E_ATPase"/>
</dbReference>
<protein>
    <submittedName>
        <fullName evidence="3">Type II secretion system protein E</fullName>
    </submittedName>
</protein>
<accession>A0A2U9IWR8</accession>
<dbReference type="Gene3D" id="3.30.450.380">
    <property type="match status" value="1"/>
</dbReference>
<sequence length="573" mass="64552">MNLNFPLRPLKRSPNTSQPQVNLGDLPISLYPITLPYEELPEIISEYEVDMLNLIPQSVKSSFNSHNVELSIANPHTFIVFDQDKGIYRYVLVEPPIDQNIFSAYVFLIKEIERSLLNREDSVDIAKIILDASAKMPSMGLIQGQAGGITRLSTKGKVALYYLLRNMFGYNILTPLLADSKVEDISCSGIGLPVYVYHREYDYVPTNLNIGQVMKVLDREISGPELLDQIVLRLISLSGKNVSIANPIADGILPKGDRIAATFRYEVSARGSSFVIRRFSDRPITILDLINSGVMTPETAAYLWYSIDLRMSFMVIGVTGAGKTTVLGSILNLAKESLKIVSIEDIPEIRLAQENWVQLYSRQAYGESSKEISLMDLLKLSLRYRPDIIVVGEIRGAEAYILFQALSTGHGGATTFHAHDSESAVKRLMNPPLNIPSEWIPMNNIIISVRRLPVMVGDRIELKRRVVSVDELVTSSDFRRVVNWDPKVDTQSLDLDNAKVLRTRLEESGRSLEEAKEEIQRRALYLRLMSTSKDIVQSPESYKMVKKYIIKYSLRSDEAMREVARMSSIKVTV</sequence>
<dbReference type="SUPFAM" id="SSF52540">
    <property type="entry name" value="P-loop containing nucleoside triphosphate hydrolases"/>
    <property type="match status" value="1"/>
</dbReference>
<evidence type="ECO:0000256" key="1">
    <source>
        <dbReference type="ARBA" id="ARBA00006611"/>
    </source>
</evidence>
<reference evidence="3 4" key="1">
    <citation type="submission" date="2018-05" db="EMBL/GenBank/DDBJ databases">
        <title>Complete Genome Sequences of Extremely Thermoacidophilic, Metal-Mobilizing Type-Strain Members of the Archaeal Family Sulfolobaceae: Acidianus brierleyi DSM-1651T, Acidianus sulfidivorans DSM-18786T, Metallosphaera hakonensis DSM-7519T, and Metallosphaera prunae DSM-10039T.</title>
        <authorList>
            <person name="Counts J.A."/>
            <person name="Kelly R.M."/>
        </authorList>
    </citation>
    <scope>NUCLEOTIDE SEQUENCE [LARGE SCALE GENOMIC DNA]</scope>
    <source>
        <strain evidence="3 4">HO1-1</strain>
    </source>
</reference>
<name>A0A2U9IWR8_9CREN</name>
<dbReference type="CDD" id="cd01130">
    <property type="entry name" value="VirB11-like_ATPase"/>
    <property type="match status" value="1"/>
</dbReference>
<comment type="similarity">
    <text evidence="1">Belongs to the GSP E family.</text>
</comment>
<dbReference type="OrthoDB" id="33500at2157"/>
<dbReference type="InterPro" id="IPR027417">
    <property type="entry name" value="P-loop_NTPase"/>
</dbReference>
<evidence type="ECO:0000313" key="3">
    <source>
        <dbReference type="EMBL" id="AWS00509.1"/>
    </source>
</evidence>
<dbReference type="Pfam" id="PF00437">
    <property type="entry name" value="T2SSE"/>
    <property type="match status" value="1"/>
</dbReference>
<gene>
    <name evidence="3" type="ORF">DFR87_02985</name>
</gene>
<dbReference type="STRING" id="1293036.GCA_001315825_02341"/>
<organism evidence="3 4">
    <name type="scientific">Metallosphaera hakonensis JCM 8857 = DSM 7519</name>
    <dbReference type="NCBI Taxonomy" id="1293036"/>
    <lineage>
        <taxon>Archaea</taxon>
        <taxon>Thermoproteota</taxon>
        <taxon>Thermoprotei</taxon>
        <taxon>Sulfolobales</taxon>
        <taxon>Sulfolobaceae</taxon>
        <taxon>Metallosphaera</taxon>
    </lineage>
</organism>
<reference evidence="4" key="2">
    <citation type="submission" date="2020-03" db="EMBL/GenBank/DDBJ databases">
        <title>Complete Genome Sequences of Extremely Thermoacidophilic, Metal-Mobilizing Type-Strain Members of the Archaeal Family Sulfolobaceae: Acidianus brierleyi DSM-1651T, Acidianus sulfidivorans DSM-18786T, Metallosphaera hakonensis DSM-7519T, and Metallosphaera prunae DSM-10039T.</title>
        <authorList>
            <person name="Counts J.A."/>
            <person name="Kelly R.M."/>
        </authorList>
    </citation>
    <scope>NUCLEOTIDE SEQUENCE [LARGE SCALE GENOMIC DNA]</scope>
    <source>
        <strain evidence="4">HO1-1</strain>
    </source>
</reference>
<dbReference type="GeneID" id="36834273"/>
<dbReference type="InterPro" id="IPR001482">
    <property type="entry name" value="T2SS/T4SS_dom"/>
</dbReference>
<dbReference type="EMBL" id="CP029287">
    <property type="protein sequence ID" value="AWS00509.1"/>
    <property type="molecule type" value="Genomic_DNA"/>
</dbReference>
<dbReference type="AlphaFoldDB" id="A0A2U9IWR8"/>
<evidence type="ECO:0000259" key="2">
    <source>
        <dbReference type="Pfam" id="PF00437"/>
    </source>
</evidence>
<reference evidence="4" key="3">
    <citation type="submission" date="2020-03" db="EMBL/GenBank/DDBJ databases">
        <title>Sequencing and Assembly of Multiple Reported Metal-Biooxidizing Members of the Extremely Thermoacidophilic Archaeal Family Sulfolobaceae.</title>
        <authorList>
            <person name="Counts J.A."/>
            <person name="Kelly R.M."/>
        </authorList>
    </citation>
    <scope>NUCLEOTIDE SEQUENCE [LARGE SCALE GENOMIC DNA]</scope>
    <source>
        <strain evidence="4">HO1-1</strain>
    </source>
</reference>
<dbReference type="RefSeq" id="WP_054837067.1">
    <property type="nucleotide sequence ID" value="NZ_BBBA01000022.1"/>
</dbReference>
<dbReference type="KEGG" id="mhk:DFR87_02985"/>
<dbReference type="Proteomes" id="UP000247586">
    <property type="component" value="Chromosome"/>
</dbReference>
<dbReference type="PANTHER" id="PTHR30486:SF6">
    <property type="entry name" value="TYPE IV PILUS RETRACTATION ATPASE PILT"/>
    <property type="match status" value="1"/>
</dbReference>
<dbReference type="PANTHER" id="PTHR30486">
    <property type="entry name" value="TWITCHING MOTILITY PROTEIN PILT"/>
    <property type="match status" value="1"/>
</dbReference>